<dbReference type="AlphaFoldDB" id="A0A2P5GSR3"/>
<dbReference type="EMBL" id="PQGD01000005">
    <property type="protein sequence ID" value="POP49603.1"/>
    <property type="molecule type" value="Genomic_DNA"/>
</dbReference>
<organism evidence="2 4">
    <name type="scientific">Superficieibacter electus</name>
    <dbReference type="NCBI Taxonomy" id="2022662"/>
    <lineage>
        <taxon>Bacteria</taxon>
        <taxon>Pseudomonadati</taxon>
        <taxon>Pseudomonadota</taxon>
        <taxon>Gammaproteobacteria</taxon>
        <taxon>Enterobacterales</taxon>
        <taxon>Enterobacteriaceae</taxon>
        <taxon>Superficieibacter</taxon>
    </lineage>
</organism>
<evidence type="ECO:0000313" key="4">
    <source>
        <dbReference type="Proteomes" id="UP000247005"/>
    </source>
</evidence>
<keyword evidence="3" id="KW-1185">Reference proteome</keyword>
<dbReference type="EMBL" id="PQGE01000003">
    <property type="protein sequence ID" value="POP46866.1"/>
    <property type="molecule type" value="Genomic_DNA"/>
</dbReference>
<comment type="caution">
    <text evidence="2">The sequence shown here is derived from an EMBL/GenBank/DDBJ whole genome shotgun (WGS) entry which is preliminary data.</text>
</comment>
<accession>A0A2P5GSR3</accession>
<evidence type="ECO:0000313" key="1">
    <source>
        <dbReference type="EMBL" id="POP46866.1"/>
    </source>
</evidence>
<dbReference type="Proteomes" id="UP000247005">
    <property type="component" value="Unassembled WGS sequence"/>
</dbReference>
<dbReference type="InterPro" id="IPR021530">
    <property type="entry name" value="AllH-like"/>
</dbReference>
<protein>
    <submittedName>
        <fullName evidence="2">Carboxylase</fullName>
    </submittedName>
</protein>
<name>A0A2P5GSR3_9ENTR</name>
<evidence type="ECO:0000313" key="2">
    <source>
        <dbReference type="EMBL" id="POP49603.1"/>
    </source>
</evidence>
<dbReference type="RefSeq" id="WP_103675003.1">
    <property type="nucleotide sequence ID" value="NZ_PQGD01000005.1"/>
</dbReference>
<sequence length="269" mass="29515">MNVIQPILASQHAPDYHQAWHLAGVWRRSINLCSASGELLTLHRRGSGISPGGWVLRCQDFDALREASGSNEKLQASAEGIRSGEFLLRQPRKYCSLRLTPYAQPPRLPALLLMHAQETGLFGRLDHVISLPLEPELAQFQRRFAAALAGERVDWRPWLGKGPGLTPSHDDTLTGMLLAGWYFGVLTAAVSRQFFCACGDLSGMTTFVSVSYLRHAALGCFASPLLHFTHALGHRHRCSDAVRTLLGLGHTSGADTLLGFWLGQQIIKG</sequence>
<dbReference type="OrthoDB" id="4933449at2"/>
<proteinExistence type="predicted"/>
<dbReference type="Pfam" id="PF11392">
    <property type="entry name" value="AllH"/>
    <property type="match status" value="1"/>
</dbReference>
<reference evidence="3 4" key="1">
    <citation type="submission" date="2018-01" db="EMBL/GenBank/DDBJ databases">
        <title>Superficieibacter electus gen. nov., sp. nov., an extended-spectrum beta-lactamase possessing member of the Enterobacteriaceae family, isolated from intensive care unit surfaces.</title>
        <authorList>
            <person name="Potter R.F."/>
            <person name="D'Souza A.W."/>
        </authorList>
    </citation>
    <scope>NUCLEOTIDE SEQUENCE [LARGE SCALE GENOMIC DNA]</scope>
    <source>
        <strain evidence="2 4">BP-1</strain>
        <strain evidence="1 3">BP-2</strain>
    </source>
</reference>
<gene>
    <name evidence="2" type="ORF">CHU32_08110</name>
    <name evidence="1" type="ORF">CHU33_05160</name>
</gene>
<dbReference type="Proteomes" id="UP000237073">
    <property type="component" value="Unassembled WGS sequence"/>
</dbReference>
<evidence type="ECO:0000313" key="3">
    <source>
        <dbReference type="Proteomes" id="UP000237073"/>
    </source>
</evidence>